<comment type="caution">
    <text evidence="3">The sequence shown here is derived from an EMBL/GenBank/DDBJ whole genome shotgun (WGS) entry which is preliminary data.</text>
</comment>
<dbReference type="InterPro" id="IPR011057">
    <property type="entry name" value="Mss4-like_sf"/>
</dbReference>
<sequence length="269" mass="29106">MSAMLFPGWDVRFLLLGLGATCMLQGCGSNGGDMAPDIIKGGEDIMSQKAHGTCVAAPKQPLRWNADYETADRISCFNRHYAEFAGSWESTGLPADIASQEPGSAITFYDVVTGEGCYILCLAGPPPSHPPRHLPQPLALDLRGHRRASTVSGRHSGRRWTSAVGTTGPEPRAPDRGGHHRKPLFVAPKGRSWEDFNQESQSHGWPSFRDEEVITDYVRVLPDGEAVSVDGTHLGHNLPDNKGNRRFATTTGSTSYCINLVSVAAMPPE</sequence>
<accession>A0ABP0HCA5</accession>
<keyword evidence="2" id="KW-0732">Signal</keyword>
<evidence type="ECO:0000256" key="2">
    <source>
        <dbReference type="SAM" id="SignalP"/>
    </source>
</evidence>
<feature type="signal peptide" evidence="2">
    <location>
        <begin position="1"/>
        <end position="29"/>
    </location>
</feature>
<dbReference type="EMBL" id="CAXAMN010000270">
    <property type="protein sequence ID" value="CAK8987368.1"/>
    <property type="molecule type" value="Genomic_DNA"/>
</dbReference>
<reference evidence="3 4" key="1">
    <citation type="submission" date="2024-02" db="EMBL/GenBank/DDBJ databases">
        <authorList>
            <person name="Chen Y."/>
            <person name="Shah S."/>
            <person name="Dougan E. K."/>
            <person name="Thang M."/>
            <person name="Chan C."/>
        </authorList>
    </citation>
    <scope>NUCLEOTIDE SEQUENCE [LARGE SCALE GENOMIC DNA]</scope>
</reference>
<proteinExistence type="predicted"/>
<dbReference type="SUPFAM" id="SSF51316">
    <property type="entry name" value="Mss4-like"/>
    <property type="match status" value="1"/>
</dbReference>
<dbReference type="Proteomes" id="UP001642484">
    <property type="component" value="Unassembled WGS sequence"/>
</dbReference>
<name>A0ABP0HCA5_9DINO</name>
<evidence type="ECO:0000313" key="4">
    <source>
        <dbReference type="Proteomes" id="UP001642484"/>
    </source>
</evidence>
<feature type="chain" id="PRO_5046219452" evidence="2">
    <location>
        <begin position="30"/>
        <end position="269"/>
    </location>
</feature>
<feature type="region of interest" description="Disordered" evidence="1">
    <location>
        <begin position="148"/>
        <end position="182"/>
    </location>
</feature>
<gene>
    <name evidence="3" type="ORF">CCMP2556_LOCUS847</name>
</gene>
<protein>
    <submittedName>
        <fullName evidence="3">Uncharacterized protein</fullName>
    </submittedName>
</protein>
<keyword evidence="4" id="KW-1185">Reference proteome</keyword>
<evidence type="ECO:0000256" key="1">
    <source>
        <dbReference type="SAM" id="MobiDB-lite"/>
    </source>
</evidence>
<organism evidence="3 4">
    <name type="scientific">Durusdinium trenchii</name>
    <dbReference type="NCBI Taxonomy" id="1381693"/>
    <lineage>
        <taxon>Eukaryota</taxon>
        <taxon>Sar</taxon>
        <taxon>Alveolata</taxon>
        <taxon>Dinophyceae</taxon>
        <taxon>Suessiales</taxon>
        <taxon>Symbiodiniaceae</taxon>
        <taxon>Durusdinium</taxon>
    </lineage>
</organism>
<evidence type="ECO:0000313" key="3">
    <source>
        <dbReference type="EMBL" id="CAK8987368.1"/>
    </source>
</evidence>